<dbReference type="InterPro" id="IPR005146">
    <property type="entry name" value="B3/B4_tRNA-bd"/>
</dbReference>
<comment type="cofactor">
    <cofactor evidence="15">
        <name>Mg(2+)</name>
        <dbReference type="ChEBI" id="CHEBI:18420"/>
    </cofactor>
    <text evidence="15">Binds 2 magnesium ions per tetramer.</text>
</comment>
<dbReference type="Pfam" id="PF03483">
    <property type="entry name" value="B3_4"/>
    <property type="match status" value="1"/>
</dbReference>
<evidence type="ECO:0000256" key="16">
    <source>
        <dbReference type="PROSITE-ProRule" id="PRU00209"/>
    </source>
</evidence>
<reference evidence="20" key="2">
    <citation type="submission" date="2021-04" db="EMBL/GenBank/DDBJ databases">
        <authorList>
            <person name="Gilroy R."/>
        </authorList>
    </citation>
    <scope>NUCLEOTIDE SEQUENCE</scope>
    <source>
        <strain evidence="20">378</strain>
    </source>
</reference>
<dbReference type="InterPro" id="IPR020825">
    <property type="entry name" value="Phe-tRNA_synthase-like_B3/B4"/>
</dbReference>
<dbReference type="InterPro" id="IPR041616">
    <property type="entry name" value="PheRS_beta_core"/>
</dbReference>
<feature type="binding site" evidence="15">
    <location>
        <position position="465"/>
    </location>
    <ligand>
        <name>Mg(2+)</name>
        <dbReference type="ChEBI" id="CHEBI:18420"/>
        <note>shared with alpha subunit</note>
    </ligand>
</feature>
<dbReference type="Pfam" id="PF01588">
    <property type="entry name" value="tRNA_bind"/>
    <property type="match status" value="1"/>
</dbReference>
<dbReference type="SMART" id="SM00874">
    <property type="entry name" value="B5"/>
    <property type="match status" value="1"/>
</dbReference>
<evidence type="ECO:0000256" key="5">
    <source>
        <dbReference type="ARBA" id="ARBA00022555"/>
    </source>
</evidence>
<evidence type="ECO:0000256" key="2">
    <source>
        <dbReference type="ARBA" id="ARBA00008653"/>
    </source>
</evidence>
<dbReference type="GO" id="GO:0004826">
    <property type="term" value="F:phenylalanine-tRNA ligase activity"/>
    <property type="evidence" value="ECO:0007669"/>
    <property type="project" value="UniProtKB-UniRule"/>
</dbReference>
<dbReference type="Gene3D" id="3.50.40.10">
    <property type="entry name" value="Phenylalanyl-trna Synthetase, Chain B, domain 3"/>
    <property type="match status" value="1"/>
</dbReference>
<dbReference type="InterPro" id="IPR005121">
    <property type="entry name" value="Fdx_antiC-bd"/>
</dbReference>
<dbReference type="FunFam" id="3.30.70.380:FF:000001">
    <property type="entry name" value="Phenylalanine--tRNA ligase beta subunit"/>
    <property type="match status" value="1"/>
</dbReference>
<dbReference type="PROSITE" id="PS51483">
    <property type="entry name" value="B5"/>
    <property type="match status" value="1"/>
</dbReference>
<feature type="binding site" evidence="15">
    <location>
        <position position="468"/>
    </location>
    <ligand>
        <name>Mg(2+)</name>
        <dbReference type="ChEBI" id="CHEBI:18420"/>
        <note>shared with alpha subunit</note>
    </ligand>
</feature>
<feature type="domain" description="TRNA-binding" evidence="17">
    <location>
        <begin position="39"/>
        <end position="151"/>
    </location>
</feature>
<dbReference type="PROSITE" id="PS51447">
    <property type="entry name" value="FDX_ACB"/>
    <property type="match status" value="1"/>
</dbReference>
<evidence type="ECO:0000256" key="4">
    <source>
        <dbReference type="ARBA" id="ARBA00022490"/>
    </source>
</evidence>
<dbReference type="PROSITE" id="PS50886">
    <property type="entry name" value="TRBD"/>
    <property type="match status" value="1"/>
</dbReference>
<dbReference type="Pfam" id="PF03484">
    <property type="entry name" value="B5"/>
    <property type="match status" value="1"/>
</dbReference>
<dbReference type="CDD" id="cd02796">
    <property type="entry name" value="tRNA_bind_bactPheRS"/>
    <property type="match status" value="1"/>
</dbReference>
<dbReference type="CDD" id="cd00769">
    <property type="entry name" value="PheRS_beta_core"/>
    <property type="match status" value="1"/>
</dbReference>
<dbReference type="SUPFAM" id="SSF46955">
    <property type="entry name" value="Putative DNA-binding domain"/>
    <property type="match status" value="1"/>
</dbReference>
<organism evidence="20 21">
    <name type="scientific">Candidatus Anaerobiospirillum pullicola</name>
    <dbReference type="NCBI Taxonomy" id="2838451"/>
    <lineage>
        <taxon>Bacteria</taxon>
        <taxon>Pseudomonadati</taxon>
        <taxon>Pseudomonadota</taxon>
        <taxon>Gammaproteobacteria</taxon>
        <taxon>Aeromonadales</taxon>
        <taxon>Succinivibrionaceae</taxon>
        <taxon>Anaerobiospirillum</taxon>
    </lineage>
</organism>
<evidence type="ECO:0000256" key="6">
    <source>
        <dbReference type="ARBA" id="ARBA00022598"/>
    </source>
</evidence>
<dbReference type="GO" id="GO:0000287">
    <property type="term" value="F:magnesium ion binding"/>
    <property type="evidence" value="ECO:0007669"/>
    <property type="project" value="UniProtKB-UniRule"/>
</dbReference>
<dbReference type="EMBL" id="JAHLFE010000189">
    <property type="protein sequence ID" value="MBU3845050.1"/>
    <property type="molecule type" value="Genomic_DNA"/>
</dbReference>
<dbReference type="SMART" id="SM00896">
    <property type="entry name" value="FDX-ACB"/>
    <property type="match status" value="1"/>
</dbReference>
<dbReference type="SUPFAM" id="SSF50249">
    <property type="entry name" value="Nucleic acid-binding proteins"/>
    <property type="match status" value="1"/>
</dbReference>
<comment type="similarity">
    <text evidence="2 15">Belongs to the phenylalanyl-tRNA synthetase beta subunit family. Type 1 subfamily.</text>
</comment>
<keyword evidence="6 15" id="KW-0436">Ligase</keyword>
<dbReference type="NCBIfam" id="TIGR00472">
    <property type="entry name" value="pheT_bact"/>
    <property type="match status" value="1"/>
</dbReference>
<dbReference type="GO" id="GO:0009328">
    <property type="term" value="C:phenylalanine-tRNA ligase complex"/>
    <property type="evidence" value="ECO:0007669"/>
    <property type="project" value="TreeGrafter"/>
</dbReference>
<evidence type="ECO:0000256" key="13">
    <source>
        <dbReference type="ARBA" id="ARBA00023146"/>
    </source>
</evidence>
<dbReference type="InterPro" id="IPR002547">
    <property type="entry name" value="tRNA-bd_dom"/>
</dbReference>
<evidence type="ECO:0000313" key="20">
    <source>
        <dbReference type="EMBL" id="MBU3845050.1"/>
    </source>
</evidence>
<dbReference type="NCBIfam" id="NF045760">
    <property type="entry name" value="YtpR"/>
    <property type="match status" value="1"/>
</dbReference>
<evidence type="ECO:0000256" key="15">
    <source>
        <dbReference type="HAMAP-Rule" id="MF_00283"/>
    </source>
</evidence>
<feature type="binding site" evidence="15">
    <location>
        <position position="459"/>
    </location>
    <ligand>
        <name>Mg(2+)</name>
        <dbReference type="ChEBI" id="CHEBI:18420"/>
        <note>shared with alpha subunit</note>
    </ligand>
</feature>
<dbReference type="Gene3D" id="3.30.70.380">
    <property type="entry name" value="Ferrodoxin-fold anticodon-binding domain"/>
    <property type="match status" value="1"/>
</dbReference>
<dbReference type="Pfam" id="PF03147">
    <property type="entry name" value="FDX-ACB"/>
    <property type="match status" value="1"/>
</dbReference>
<dbReference type="AlphaFoldDB" id="A0A948WYQ4"/>
<dbReference type="Gene3D" id="2.40.50.140">
    <property type="entry name" value="Nucleic acid-binding proteins"/>
    <property type="match status" value="1"/>
</dbReference>
<feature type="domain" description="FDX-ACB" evidence="18">
    <location>
        <begin position="705"/>
        <end position="797"/>
    </location>
</feature>
<sequence>MKFNKNWVDEWVPNSLSAQELSDAITMAGLEVDTCKEVCGKFDHVVVGEVVECWDHPDSDHLHVTRVNVGAAAPNGELLQIVCGAPNCRQGLKVACSLVGAHLPGITIKAAKLRGVESQGMLCSYKELEMSEESSGIIELPADAPVGMDLHEYMHLNDYTIDVDLTTNRPDCLSLRGIAREVAVLTHAPFHELSIPEVTPTCDATFPVEVLNPQACPCYLGRVVRGVNQKAQSPLWMVERLRRCGIRSVSPIVDVTNYVMLELGQPLHAFDLNRVHDKIQVRLAHKGERLVLLSGEEVEVTDDTLVIADSHGPVGLAGIFGGEKSGINSDTQDVFLESAFFTPLAIKGRARHYGLNTDASHRFERGVDPELQRTAMERATALLVQIAGGEVGPVIECRDEAELKRDETHHITLRLDRLAKVLGCEVPAAEVEHILNTLGLQPQKVEGGYYTTAPSFRFDLEIEEDLIEEVARIYGYNKVPSTLPIAEMVMAAAKEEVVSERALRHNLVQSGYQEAITYSFTDPRVLKVFYDLEPMTLLTPISLEMSAMRTTLLAGLAVAAKYNVHRQQKRVRLFELGLSYIQDETAENGVRQEPMVAGLALGDAEAECWSQKARHIDFFDLKGDVENLLDLTARPQAYEWRVTEAPFLHPGQGADLYLDGRKVGVVGILHPVAQKALGFKTPVGVFEIAQAALSTRVIPLAHEISKFPSVRRDLAFVLDKNVHAQDVVALITAEGGKLVDKVVIFDVFESAELGDKRSLALGLSLNDNERTLEDAEVDALVEKVVAAVKAKFGATLRE</sequence>
<evidence type="ECO:0000259" key="17">
    <source>
        <dbReference type="PROSITE" id="PS50886"/>
    </source>
</evidence>
<dbReference type="SUPFAM" id="SSF54991">
    <property type="entry name" value="Anticodon-binding domain of PheRS"/>
    <property type="match status" value="1"/>
</dbReference>
<dbReference type="GO" id="GO:0000049">
    <property type="term" value="F:tRNA binding"/>
    <property type="evidence" value="ECO:0007669"/>
    <property type="project" value="UniProtKB-UniRule"/>
</dbReference>
<protein>
    <recommendedName>
        <fullName evidence="15">Phenylalanine--tRNA ligase beta subunit</fullName>
        <ecNumber evidence="15">6.1.1.20</ecNumber>
    </recommendedName>
    <alternativeName>
        <fullName evidence="15">Phenylalanyl-tRNA synthetase beta subunit</fullName>
        <shortName evidence="15">PheRS</shortName>
    </alternativeName>
</protein>
<dbReference type="FunFam" id="3.30.56.10:FF:000002">
    <property type="entry name" value="Phenylalanine--tRNA ligase beta subunit"/>
    <property type="match status" value="1"/>
</dbReference>
<keyword evidence="4 15" id="KW-0963">Cytoplasm</keyword>
<comment type="subunit">
    <text evidence="3 15">Tetramer of two alpha and two beta subunits.</text>
</comment>
<keyword evidence="11 16" id="KW-0694">RNA-binding</keyword>
<dbReference type="SUPFAM" id="SSF56037">
    <property type="entry name" value="PheT/TilS domain"/>
    <property type="match status" value="1"/>
</dbReference>
<dbReference type="Gene3D" id="3.30.56.10">
    <property type="match status" value="2"/>
</dbReference>
<dbReference type="InterPro" id="IPR005147">
    <property type="entry name" value="tRNA_synthase_B5-dom"/>
</dbReference>
<dbReference type="GO" id="GO:0006432">
    <property type="term" value="P:phenylalanyl-tRNA aminoacylation"/>
    <property type="evidence" value="ECO:0007669"/>
    <property type="project" value="UniProtKB-UniRule"/>
</dbReference>
<keyword evidence="7 15" id="KW-0479">Metal-binding</keyword>
<dbReference type="PANTHER" id="PTHR10947:SF0">
    <property type="entry name" value="PHENYLALANINE--TRNA LIGASE BETA SUBUNIT"/>
    <property type="match status" value="1"/>
</dbReference>
<reference evidence="20" key="1">
    <citation type="journal article" date="2021" name="PeerJ">
        <title>Extensive microbial diversity within the chicken gut microbiome revealed by metagenomics and culture.</title>
        <authorList>
            <person name="Gilroy R."/>
            <person name="Ravi A."/>
            <person name="Getino M."/>
            <person name="Pursley I."/>
            <person name="Horton D.L."/>
            <person name="Alikhan N.F."/>
            <person name="Baker D."/>
            <person name="Gharbi K."/>
            <person name="Hall N."/>
            <person name="Watson M."/>
            <person name="Adriaenssens E.M."/>
            <person name="Foster-Nyarko E."/>
            <person name="Jarju S."/>
            <person name="Secka A."/>
            <person name="Antonio M."/>
            <person name="Oren A."/>
            <person name="Chaudhuri R.R."/>
            <person name="La Ragione R."/>
            <person name="Hildebrand F."/>
            <person name="Pallen M.J."/>
        </authorList>
    </citation>
    <scope>NUCLEOTIDE SEQUENCE</scope>
    <source>
        <strain evidence="20">378</strain>
    </source>
</reference>
<dbReference type="FunFam" id="3.50.40.10:FF:000001">
    <property type="entry name" value="Phenylalanine--tRNA ligase beta subunit"/>
    <property type="match status" value="1"/>
</dbReference>
<dbReference type="SUPFAM" id="SSF55681">
    <property type="entry name" value="Class II aaRS and biotin synthetases"/>
    <property type="match status" value="1"/>
</dbReference>
<dbReference type="GO" id="GO:0005524">
    <property type="term" value="F:ATP binding"/>
    <property type="evidence" value="ECO:0007669"/>
    <property type="project" value="UniProtKB-UniRule"/>
</dbReference>
<dbReference type="HAMAP" id="MF_00283">
    <property type="entry name" value="Phe_tRNA_synth_beta1"/>
    <property type="match status" value="1"/>
</dbReference>
<keyword evidence="10 15" id="KW-0460">Magnesium</keyword>
<dbReference type="Pfam" id="PF17759">
    <property type="entry name" value="tRNA_synthFbeta"/>
    <property type="match status" value="1"/>
</dbReference>
<evidence type="ECO:0000256" key="10">
    <source>
        <dbReference type="ARBA" id="ARBA00022842"/>
    </source>
</evidence>
<keyword evidence="13 15" id="KW-0030">Aminoacyl-tRNA synthetase</keyword>
<proteinExistence type="inferred from homology"/>
<evidence type="ECO:0000259" key="19">
    <source>
        <dbReference type="PROSITE" id="PS51483"/>
    </source>
</evidence>
<dbReference type="FunFam" id="2.40.50.140:FF:000045">
    <property type="entry name" value="Phenylalanine--tRNA ligase beta subunit"/>
    <property type="match status" value="1"/>
</dbReference>
<dbReference type="SMART" id="SM00873">
    <property type="entry name" value="B3_4"/>
    <property type="match status" value="1"/>
</dbReference>
<evidence type="ECO:0000256" key="8">
    <source>
        <dbReference type="ARBA" id="ARBA00022741"/>
    </source>
</evidence>
<comment type="subcellular location">
    <subcellularLocation>
        <location evidence="1 15">Cytoplasm</location>
    </subcellularLocation>
</comment>
<dbReference type="InterPro" id="IPR033714">
    <property type="entry name" value="tRNA_bind_bactPheRS"/>
</dbReference>
<evidence type="ECO:0000256" key="9">
    <source>
        <dbReference type="ARBA" id="ARBA00022840"/>
    </source>
</evidence>
<dbReference type="InterPro" id="IPR045864">
    <property type="entry name" value="aa-tRNA-synth_II/BPL/LPL"/>
</dbReference>
<evidence type="ECO:0000256" key="3">
    <source>
        <dbReference type="ARBA" id="ARBA00011209"/>
    </source>
</evidence>
<evidence type="ECO:0000256" key="12">
    <source>
        <dbReference type="ARBA" id="ARBA00022917"/>
    </source>
</evidence>
<comment type="caution">
    <text evidence="20">The sequence shown here is derived from an EMBL/GenBank/DDBJ whole genome shotgun (WGS) entry which is preliminary data.</text>
</comment>
<dbReference type="InterPro" id="IPR036690">
    <property type="entry name" value="Fdx_antiC-bd_sf"/>
</dbReference>
<dbReference type="InterPro" id="IPR012340">
    <property type="entry name" value="NA-bd_OB-fold"/>
</dbReference>
<evidence type="ECO:0000259" key="18">
    <source>
        <dbReference type="PROSITE" id="PS51447"/>
    </source>
</evidence>
<gene>
    <name evidence="15 20" type="primary">pheT</name>
    <name evidence="20" type="ORF">H9847_09365</name>
</gene>
<dbReference type="FunFam" id="3.30.930.10:FF:000022">
    <property type="entry name" value="Phenylalanine--tRNA ligase beta subunit"/>
    <property type="match status" value="1"/>
</dbReference>
<feature type="binding site" evidence="15">
    <location>
        <position position="469"/>
    </location>
    <ligand>
        <name>Mg(2+)</name>
        <dbReference type="ChEBI" id="CHEBI:18420"/>
        <note>shared with alpha subunit</note>
    </ligand>
</feature>
<dbReference type="PANTHER" id="PTHR10947">
    <property type="entry name" value="PHENYLALANYL-TRNA SYNTHETASE BETA CHAIN AND LEUCINE-RICH REPEAT-CONTAINING PROTEIN 47"/>
    <property type="match status" value="1"/>
</dbReference>
<name>A0A948WYQ4_9GAMM</name>
<keyword evidence="5 16" id="KW-0820">tRNA-binding</keyword>
<dbReference type="InterPro" id="IPR004532">
    <property type="entry name" value="Phe-tRNA-ligase_IIc_bsu_bact"/>
</dbReference>
<evidence type="ECO:0000256" key="11">
    <source>
        <dbReference type="ARBA" id="ARBA00022884"/>
    </source>
</evidence>
<evidence type="ECO:0000313" key="21">
    <source>
        <dbReference type="Proteomes" id="UP000733611"/>
    </source>
</evidence>
<keyword evidence="8 15" id="KW-0547">Nucleotide-binding</keyword>
<dbReference type="InterPro" id="IPR045060">
    <property type="entry name" value="Phe-tRNA-ligase_IIc_bsu"/>
</dbReference>
<keyword evidence="12 15" id="KW-0648">Protein biosynthesis</keyword>
<feature type="domain" description="B5" evidence="19">
    <location>
        <begin position="406"/>
        <end position="481"/>
    </location>
</feature>
<keyword evidence="9 15" id="KW-0067">ATP-binding</keyword>
<dbReference type="InterPro" id="IPR009061">
    <property type="entry name" value="DNA-bd_dom_put_sf"/>
</dbReference>
<dbReference type="Proteomes" id="UP000733611">
    <property type="component" value="Unassembled WGS sequence"/>
</dbReference>
<evidence type="ECO:0000256" key="14">
    <source>
        <dbReference type="ARBA" id="ARBA00049255"/>
    </source>
</evidence>
<evidence type="ECO:0000256" key="1">
    <source>
        <dbReference type="ARBA" id="ARBA00004496"/>
    </source>
</evidence>
<comment type="catalytic activity">
    <reaction evidence="14 15">
        <text>tRNA(Phe) + L-phenylalanine + ATP = L-phenylalanyl-tRNA(Phe) + AMP + diphosphate + H(+)</text>
        <dbReference type="Rhea" id="RHEA:19413"/>
        <dbReference type="Rhea" id="RHEA-COMP:9668"/>
        <dbReference type="Rhea" id="RHEA-COMP:9699"/>
        <dbReference type="ChEBI" id="CHEBI:15378"/>
        <dbReference type="ChEBI" id="CHEBI:30616"/>
        <dbReference type="ChEBI" id="CHEBI:33019"/>
        <dbReference type="ChEBI" id="CHEBI:58095"/>
        <dbReference type="ChEBI" id="CHEBI:78442"/>
        <dbReference type="ChEBI" id="CHEBI:78531"/>
        <dbReference type="ChEBI" id="CHEBI:456215"/>
        <dbReference type="EC" id="6.1.1.20"/>
    </reaction>
</comment>
<dbReference type="EC" id="6.1.1.20" evidence="15"/>
<accession>A0A948WYQ4</accession>
<dbReference type="Gene3D" id="3.30.930.10">
    <property type="entry name" value="Bira Bifunctional Protein, Domain 2"/>
    <property type="match status" value="1"/>
</dbReference>
<evidence type="ECO:0000256" key="7">
    <source>
        <dbReference type="ARBA" id="ARBA00022723"/>
    </source>
</evidence>